<sequence>MHNCQGLCGVTCLYLFVSCDRYSGLFHHS</sequence>
<dbReference type="GO" id="GO:0008483">
    <property type="term" value="F:transaminase activity"/>
    <property type="evidence" value="ECO:0007669"/>
    <property type="project" value="UniProtKB-KW"/>
</dbReference>
<organism evidence="1">
    <name type="scientific">Rhizophora mucronata</name>
    <name type="common">Asiatic mangrove</name>
    <dbReference type="NCBI Taxonomy" id="61149"/>
    <lineage>
        <taxon>Eukaryota</taxon>
        <taxon>Viridiplantae</taxon>
        <taxon>Streptophyta</taxon>
        <taxon>Embryophyta</taxon>
        <taxon>Tracheophyta</taxon>
        <taxon>Spermatophyta</taxon>
        <taxon>Magnoliopsida</taxon>
        <taxon>eudicotyledons</taxon>
        <taxon>Gunneridae</taxon>
        <taxon>Pentapetalae</taxon>
        <taxon>rosids</taxon>
        <taxon>fabids</taxon>
        <taxon>Malpighiales</taxon>
        <taxon>Rhizophoraceae</taxon>
        <taxon>Rhizophora</taxon>
    </lineage>
</organism>
<dbReference type="EMBL" id="GGEC01051240">
    <property type="protein sequence ID" value="MBX31724.1"/>
    <property type="molecule type" value="Transcribed_RNA"/>
</dbReference>
<reference evidence="1" key="1">
    <citation type="submission" date="2018-02" db="EMBL/GenBank/DDBJ databases">
        <title>Rhizophora mucronata_Transcriptome.</title>
        <authorList>
            <person name="Meera S.P."/>
            <person name="Sreeshan A."/>
            <person name="Augustine A."/>
        </authorList>
    </citation>
    <scope>NUCLEOTIDE SEQUENCE</scope>
    <source>
        <tissue evidence="1">Leaf</tissue>
    </source>
</reference>
<keyword evidence="1" id="KW-0808">Transferase</keyword>
<keyword evidence="1" id="KW-0032">Aminotransferase</keyword>
<protein>
    <submittedName>
        <fullName evidence="1">Glutamateglyoxylate aminotransferase 2</fullName>
    </submittedName>
</protein>
<name>A0A2P2MNB6_RHIMU</name>
<evidence type="ECO:0000313" key="1">
    <source>
        <dbReference type="EMBL" id="MBX31724.1"/>
    </source>
</evidence>
<dbReference type="EMBL" id="GGEC01051230">
    <property type="protein sequence ID" value="MBX31714.1"/>
    <property type="molecule type" value="Transcribed_RNA"/>
</dbReference>
<dbReference type="AlphaFoldDB" id="A0A2P2MNB6"/>
<accession>A0A2P2MNB6</accession>
<proteinExistence type="predicted"/>